<name>A0AAN6DDM4_PICAN</name>
<proteinExistence type="predicted"/>
<dbReference type="GeneID" id="66127634"/>
<dbReference type="EMBL" id="JAHLUX010000007">
    <property type="protein sequence ID" value="KAG7817684.1"/>
    <property type="molecule type" value="Genomic_DNA"/>
</dbReference>
<comment type="caution">
    <text evidence="1">The sequence shown here is derived from an EMBL/GenBank/DDBJ whole genome shotgun (WGS) entry which is preliminary data.</text>
</comment>
<dbReference type="RefSeq" id="XP_043059025.1">
    <property type="nucleotide sequence ID" value="XM_043204186.1"/>
</dbReference>
<gene>
    <name evidence="1" type="ORF">KL928_003583</name>
</gene>
<sequence length="529" mass="60799">MTGIHRQRVLAGLRQIHCFRDPGLFAQSPHAAPSLCLEYKINRALDQNVASEHLVRYFKEHPRETIGAATLDRVLEHLSPTLYREFFERLLVSGHKFSAGSQAKRLLTRLCSGTVAERATFLLKTRKYPQNPFLSQYSDDMRVTTIKRLNEKTYTHEALLFLNLYKSTLTPESGRWPQYYRLWNDLMLRHGRHPVLNASTVHSSIDLILRHYFVVERDLEKGLKIMNRYFEATDTELSPSRIDSINLAFLKCLSATPAASPQVLVSYVLTMYPSSYRVLEQVGLLSMIYENRCGPVFKRPELLLKPNIRDELVCGDRMPPLDVLAIVYRSLLFSTRPSKLQTKVLFAHYLDFIQTNPPSSSLVLDMFLSYMDRVHHRPIFAARLLESFLEKDGYSKAAKIHSTAVNAVLSRLASLDVSRAVELANRLRNIICFDARVFYSFVCNLDRIGETDAARVFYNKLLDHQASVAPNHAILNFSKLGHLCYKNKWPVPQLSRDSTPKRRSHEIANTKKLSYTEIVDFLDTMRTNS</sequence>
<dbReference type="AlphaFoldDB" id="A0AAN6DDM4"/>
<evidence type="ECO:0000313" key="2">
    <source>
        <dbReference type="Proteomes" id="UP001196530"/>
    </source>
</evidence>
<evidence type="ECO:0000313" key="1">
    <source>
        <dbReference type="EMBL" id="KAG7817684.1"/>
    </source>
</evidence>
<dbReference type="Proteomes" id="UP001196530">
    <property type="component" value="Unassembled WGS sequence"/>
</dbReference>
<accession>A0AAN6DDM4</accession>
<reference evidence="1" key="1">
    <citation type="journal article" date="2021" name="G3 (Bethesda)">
        <title>Genomic diversity, chromosomal rearrangements, and interspecies hybridization in the ogataea polymorpha species complex.</title>
        <authorList>
            <person name="Hanson S.J."/>
            <person name="Cinneide E.O."/>
            <person name="Salzberg L.I."/>
            <person name="Wolfe K.H."/>
            <person name="McGowan J."/>
            <person name="Fitzpatrick D.A."/>
            <person name="Matlin K."/>
        </authorList>
    </citation>
    <scope>NUCLEOTIDE SEQUENCE</scope>
    <source>
        <strain evidence="1">61-244</strain>
    </source>
</reference>
<protein>
    <submittedName>
        <fullName evidence="1">Uncharacterized protein</fullName>
    </submittedName>
</protein>
<organism evidence="1 2">
    <name type="scientific">Pichia angusta</name>
    <name type="common">Yeast</name>
    <name type="synonym">Hansenula polymorpha</name>
    <dbReference type="NCBI Taxonomy" id="870730"/>
    <lineage>
        <taxon>Eukaryota</taxon>
        <taxon>Fungi</taxon>
        <taxon>Dikarya</taxon>
        <taxon>Ascomycota</taxon>
        <taxon>Saccharomycotina</taxon>
        <taxon>Pichiomycetes</taxon>
        <taxon>Pichiales</taxon>
        <taxon>Pichiaceae</taxon>
        <taxon>Ogataea</taxon>
    </lineage>
</organism>